<keyword evidence="10" id="KW-1185">Reference proteome</keyword>
<dbReference type="STRING" id="131310.A0A0N5A386"/>
<keyword evidence="5" id="KW-0472">Membrane</keyword>
<dbReference type="InterPro" id="IPR003438">
    <property type="entry name" value="GDNF_rcpt"/>
</dbReference>
<dbReference type="AlphaFoldDB" id="A0A0N5A386"/>
<dbReference type="GO" id="GO:0009897">
    <property type="term" value="C:external side of plasma membrane"/>
    <property type="evidence" value="ECO:0007669"/>
    <property type="project" value="TreeGrafter"/>
</dbReference>
<dbReference type="Pfam" id="PF02351">
    <property type="entry name" value="GDNF"/>
    <property type="match status" value="1"/>
</dbReference>
<dbReference type="GO" id="GO:0038023">
    <property type="term" value="F:signaling receptor activity"/>
    <property type="evidence" value="ECO:0007669"/>
    <property type="project" value="InterPro"/>
</dbReference>
<reference evidence="11" key="1">
    <citation type="submission" date="2017-02" db="UniProtKB">
        <authorList>
            <consortium name="WormBaseParasite"/>
        </authorList>
    </citation>
    <scope>IDENTIFICATION</scope>
</reference>
<proteinExistence type="inferred from homology"/>
<evidence type="ECO:0000256" key="7">
    <source>
        <dbReference type="ARBA" id="ARBA00023180"/>
    </source>
</evidence>
<evidence type="ECO:0000259" key="9">
    <source>
        <dbReference type="SMART" id="SM00907"/>
    </source>
</evidence>
<protein>
    <submittedName>
        <fullName evidence="11">Ricin B-type lectin domain-containing protein</fullName>
    </submittedName>
</protein>
<evidence type="ECO:0000313" key="10">
    <source>
        <dbReference type="Proteomes" id="UP000038045"/>
    </source>
</evidence>
<dbReference type="GO" id="GO:0043235">
    <property type="term" value="C:receptor complex"/>
    <property type="evidence" value="ECO:0007669"/>
    <property type="project" value="TreeGrafter"/>
</dbReference>
<accession>A0A0N5A386</accession>
<evidence type="ECO:0000256" key="8">
    <source>
        <dbReference type="SAM" id="MobiDB-lite"/>
    </source>
</evidence>
<feature type="region of interest" description="Disordered" evidence="8">
    <location>
        <begin position="223"/>
        <end position="287"/>
    </location>
</feature>
<feature type="compositionally biased region" description="Basic and acidic residues" evidence="8">
    <location>
        <begin position="243"/>
        <end position="255"/>
    </location>
</feature>
<keyword evidence="7" id="KW-0325">Glycoprotein</keyword>
<feature type="domain" description="GDNF/GAS1" evidence="9">
    <location>
        <begin position="24"/>
        <end position="106"/>
    </location>
</feature>
<evidence type="ECO:0000256" key="1">
    <source>
        <dbReference type="ARBA" id="ARBA00004236"/>
    </source>
</evidence>
<dbReference type="PANTHER" id="PTHR10269">
    <property type="entry name" value="GDNF RECEPTOR ALPHA"/>
    <property type="match status" value="1"/>
</dbReference>
<evidence type="ECO:0000256" key="3">
    <source>
        <dbReference type="ARBA" id="ARBA00022475"/>
    </source>
</evidence>
<evidence type="ECO:0000256" key="5">
    <source>
        <dbReference type="ARBA" id="ARBA00023136"/>
    </source>
</evidence>
<dbReference type="InterPro" id="IPR016017">
    <property type="entry name" value="GDNF/GAS1"/>
</dbReference>
<dbReference type="SMART" id="SM00907">
    <property type="entry name" value="GDNF"/>
    <property type="match status" value="2"/>
</dbReference>
<comment type="subcellular location">
    <subcellularLocation>
        <location evidence="1">Cell membrane</location>
    </subcellularLocation>
</comment>
<evidence type="ECO:0000313" key="11">
    <source>
        <dbReference type="WBParaSite" id="PTRK_0001609500.1"/>
    </source>
</evidence>
<dbReference type="GO" id="GO:0007169">
    <property type="term" value="P:cell surface receptor protein tyrosine kinase signaling pathway"/>
    <property type="evidence" value="ECO:0007669"/>
    <property type="project" value="UniProtKB-ARBA"/>
</dbReference>
<dbReference type="Proteomes" id="UP000038045">
    <property type="component" value="Unplaced"/>
</dbReference>
<organism evidence="10 11">
    <name type="scientific">Parastrongyloides trichosuri</name>
    <name type="common">Possum-specific nematode worm</name>
    <dbReference type="NCBI Taxonomy" id="131310"/>
    <lineage>
        <taxon>Eukaryota</taxon>
        <taxon>Metazoa</taxon>
        <taxon>Ecdysozoa</taxon>
        <taxon>Nematoda</taxon>
        <taxon>Chromadorea</taxon>
        <taxon>Rhabditida</taxon>
        <taxon>Tylenchina</taxon>
        <taxon>Panagrolaimomorpha</taxon>
        <taxon>Strongyloidoidea</taxon>
        <taxon>Strongyloididae</taxon>
        <taxon>Parastrongyloides</taxon>
    </lineage>
</organism>
<feature type="compositionally biased region" description="Polar residues" evidence="8">
    <location>
        <begin position="265"/>
        <end position="277"/>
    </location>
</feature>
<keyword evidence="6" id="KW-0675">Receptor</keyword>
<dbReference type="WBParaSite" id="PTRK_0001609500.1">
    <property type="protein sequence ID" value="PTRK_0001609500.1"/>
    <property type="gene ID" value="PTRK_0001609500"/>
</dbReference>
<keyword evidence="3" id="KW-1003">Cell membrane</keyword>
<name>A0A0N5A386_PARTI</name>
<dbReference type="GO" id="GO:0007399">
    <property type="term" value="P:nervous system development"/>
    <property type="evidence" value="ECO:0007669"/>
    <property type="project" value="TreeGrafter"/>
</dbReference>
<feature type="domain" description="GDNF/GAS1" evidence="9">
    <location>
        <begin position="117"/>
        <end position="196"/>
    </location>
</feature>
<evidence type="ECO:0000256" key="2">
    <source>
        <dbReference type="ARBA" id="ARBA00005961"/>
    </source>
</evidence>
<sequence>MCLTVVQSYIEGYSFLSKFYLSSCQEAFELCTQDENCQWLLSSVQMKCKSDGENNGNGCNRQQCAKAIKTFSTSHQSGIVEAMMFCQCAPNDKECEMLQQWMYPSCLYDFSNSLPNCKEVVSNCLKDRSCKHLSKSYFHSCAVSNGSCKPGAYQMNGCRQAVIKLRGSVIDTLCQCEDGDSKCWNHRIELIPLNPCLQKAKNDYAMRIPMPTRAPIIPTSVYNSQKQKNKTTNKIGKSNNTEIESKGRTTNKLEQELLNNKNLVSDRNTSKNTSDIKNVSKDEGNTGQLMYQNVTLPTGEYQTQEPPPQELGCRMRNFNGDWIENFKGSIFRQYTDWYGRCSDWCECLGNDTKSCNELPCLEDGVCIHEENTMNFGEKLYIEGRGACTCHMGNFICDTPRDINLNFQPGLYLLAGFSKQELKMFKENVPLEILEKSGLVSDDNMLARDIASRLQYSLERVMPAGTMCRIVIVDEYHKEDIVVLRLQWYGLNVYNRNDTESDWHVGGLEKVCSPYVKKITRNFLLNMAERYQLVLSSVKQIRVVDLLDELPSVSSGNIIFNASNIVISLFFVLTTTIIRYEFI</sequence>
<dbReference type="PROSITE" id="PS50231">
    <property type="entry name" value="RICIN_B_LECTIN"/>
    <property type="match status" value="1"/>
</dbReference>
<dbReference type="InterPro" id="IPR037193">
    <property type="entry name" value="GDNF_alpha"/>
</dbReference>
<comment type="similarity">
    <text evidence="2">Belongs to the GDNFR family.</text>
</comment>
<keyword evidence="4" id="KW-0732">Signal</keyword>
<dbReference type="PANTHER" id="PTHR10269:SF12">
    <property type="entry name" value="GLIAL CELL LINE-DERIVED NEUROTROPHIC FAMILY RECEPTOR-LIKE, ISOFORM E"/>
    <property type="match status" value="1"/>
</dbReference>
<evidence type="ECO:0000256" key="6">
    <source>
        <dbReference type="ARBA" id="ARBA00023170"/>
    </source>
</evidence>
<evidence type="ECO:0000256" key="4">
    <source>
        <dbReference type="ARBA" id="ARBA00022729"/>
    </source>
</evidence>
<dbReference type="SUPFAM" id="SSF110035">
    <property type="entry name" value="GDNF receptor-like"/>
    <property type="match status" value="2"/>
</dbReference>